<proteinExistence type="predicted"/>
<name>A0A3B0M1X4_9GAMM</name>
<evidence type="ECO:0000313" key="2">
    <source>
        <dbReference type="EMBL" id="SSW96602.1"/>
    </source>
</evidence>
<dbReference type="Pfam" id="PF17948">
    <property type="entry name" value="DnaT"/>
    <property type="match status" value="1"/>
</dbReference>
<dbReference type="Gene3D" id="1.10.8.1180">
    <property type="match status" value="1"/>
</dbReference>
<reference evidence="2" key="1">
    <citation type="submission" date="2018-04" db="EMBL/GenBank/DDBJ databases">
        <authorList>
            <person name="Go L.Y."/>
            <person name="Mitchell J.A."/>
        </authorList>
    </citation>
    <scope>NUCLEOTIDE SEQUENCE</scope>
    <source>
        <strain evidence="2">ARTV</strain>
    </source>
</reference>
<sequence>MLFTGWQPDADFLQKAAYWGTVLDTPVTQTELAEFIAYWCAEGKAKHHDHWQITLAKSLKYQRSKQRKRVRYAQSTFKSDPAAGKSKAMQKFYQQVRETYGSEAVEALEADSA</sequence>
<evidence type="ECO:0000259" key="1">
    <source>
        <dbReference type="Pfam" id="PF17948"/>
    </source>
</evidence>
<gene>
    <name evidence="2" type="primary">dnaT</name>
    <name evidence="2" type="ORF">ARTV_3096</name>
</gene>
<dbReference type="EMBL" id="UFQR01000026">
    <property type="protein sequence ID" value="SSW96602.1"/>
    <property type="molecule type" value="Genomic_DNA"/>
</dbReference>
<protein>
    <submittedName>
        <fullName evidence="2">Primosomal protein 1</fullName>
    </submittedName>
</protein>
<accession>A0A3B0M1X4</accession>
<feature type="domain" description="DnaT DNA-binding" evidence="1">
    <location>
        <begin position="4"/>
        <end position="68"/>
    </location>
</feature>
<organism evidence="2">
    <name type="scientific">Arsenophonus endosymbiont of Trialeurodes vaporariorum</name>
    <dbReference type="NCBI Taxonomy" id="235567"/>
    <lineage>
        <taxon>Bacteria</taxon>
        <taxon>Pseudomonadati</taxon>
        <taxon>Pseudomonadota</taxon>
        <taxon>Gammaproteobacteria</taxon>
        <taxon>Enterobacterales</taxon>
        <taxon>Morganellaceae</taxon>
        <taxon>Arsenophonus</taxon>
    </lineage>
</organism>
<dbReference type="InterPro" id="IPR040480">
    <property type="entry name" value="DnaT_DNA_bind"/>
</dbReference>
<dbReference type="AlphaFoldDB" id="A0A3B0M1X4"/>